<dbReference type="RefSeq" id="WP_193865138.1">
    <property type="nucleotide sequence ID" value="NZ_JADEYR010000002.1"/>
</dbReference>
<evidence type="ECO:0000313" key="1">
    <source>
        <dbReference type="EMBL" id="MBE9403405.1"/>
    </source>
</evidence>
<dbReference type="Gene3D" id="3.90.550.20">
    <property type="match status" value="1"/>
</dbReference>
<proteinExistence type="predicted"/>
<dbReference type="Proteomes" id="UP000644727">
    <property type="component" value="Unassembled WGS sequence"/>
</dbReference>
<reference evidence="1 2" key="1">
    <citation type="submission" date="2020-10" db="EMBL/GenBank/DDBJ databases">
        <title>Draft genome and description of Brachybacterium epidermidis sp nov.</title>
        <authorList>
            <person name="Boxberger M."/>
            <person name="La Scola B."/>
        </authorList>
    </citation>
    <scope>NUCLEOTIDE SEQUENCE [LARGE SCALE GENOMIC DNA]</scope>
    <source>
        <strain evidence="1 2">Marseille-Q2903</strain>
    </source>
</reference>
<evidence type="ECO:0008006" key="3">
    <source>
        <dbReference type="Google" id="ProtNLM"/>
    </source>
</evidence>
<protein>
    <recommendedName>
        <fullName evidence="3">Capsular polysaccharide synthesis protein</fullName>
    </recommendedName>
</protein>
<name>A0ABR9W0B9_9MICO</name>
<accession>A0ABR9W0B9</accession>
<dbReference type="EMBL" id="JADEYR010000002">
    <property type="protein sequence ID" value="MBE9403405.1"/>
    <property type="molecule type" value="Genomic_DNA"/>
</dbReference>
<dbReference type="InterPro" id="IPR029044">
    <property type="entry name" value="Nucleotide-diphossugar_trans"/>
</dbReference>
<keyword evidence="2" id="KW-1185">Reference proteome</keyword>
<evidence type="ECO:0000313" key="2">
    <source>
        <dbReference type="Proteomes" id="UP000644727"/>
    </source>
</evidence>
<gene>
    <name evidence="1" type="ORF">IOE58_04080</name>
</gene>
<dbReference type="SUPFAM" id="SSF53448">
    <property type="entry name" value="Nucleotide-diphospho-sugar transferases"/>
    <property type="match status" value="1"/>
</dbReference>
<organism evidence="1 2">
    <name type="scientific">Brachybacterium epidermidis</name>
    <dbReference type="NCBI Taxonomy" id="2781983"/>
    <lineage>
        <taxon>Bacteria</taxon>
        <taxon>Bacillati</taxon>
        <taxon>Actinomycetota</taxon>
        <taxon>Actinomycetes</taxon>
        <taxon>Micrococcales</taxon>
        <taxon>Dermabacteraceae</taxon>
        <taxon>Brachybacterium</taxon>
    </lineage>
</organism>
<comment type="caution">
    <text evidence="1">The sequence shown here is derived from an EMBL/GenBank/DDBJ whole genome shotgun (WGS) entry which is preliminary data.</text>
</comment>
<sequence>MRMMDGLRQAKHQAFLVSKKLRRTGAAAALRDADRRGARREEKHPFTYTEGMFPHTFLCRPDPEGVQQEEVPAVLWVIWLGGPPPPRRARSLQALREQAGVDVRVVAGPEDVLVEGQPFHAAYGDLHVVHRSDYLRAYALHHHGGAYLDVKPQTAPVRELIDTMNDDPDAWVMGYREVTSAYVPDLPHSLGAHLRAHYRAVLGTSAFICRPRSQFTTEWMRELHARLDFLQEPLREADASGCDPYGAPAGYPIRWTEILGDITQPLSLKHQSHLRFSDRLRPQLEDYR</sequence>